<reference evidence="1" key="1">
    <citation type="submission" date="2007-06" db="EMBL/GenBank/DDBJ databases">
        <authorList>
            <person name="Fulton L."/>
            <person name="Clifton S."/>
            <person name="Fulton B."/>
            <person name="Xu J."/>
            <person name="Minx P."/>
            <person name="Pepin K.H."/>
            <person name="Johnson M."/>
            <person name="Thiruvilangam P."/>
            <person name="Bhonagiri V."/>
            <person name="Nash W.E."/>
            <person name="Mardis E.R."/>
            <person name="Wilson R.K."/>
        </authorList>
    </citation>
    <scope>NUCLEOTIDE SEQUENCE [LARGE SCALE GENOMIC DNA]</scope>
    <source>
        <strain evidence="1">ATCC 8492</strain>
    </source>
</reference>
<name>A0ABC9NC26_BACUC</name>
<comment type="caution">
    <text evidence="1">The sequence shown here is derived from an EMBL/GenBank/DDBJ whole genome shotgun (WGS) entry which is preliminary data.</text>
</comment>
<protein>
    <submittedName>
        <fullName evidence="1">Uncharacterized protein</fullName>
    </submittedName>
</protein>
<dbReference type="Proteomes" id="UP000004110">
    <property type="component" value="Unassembled WGS sequence"/>
</dbReference>
<reference evidence="1" key="2">
    <citation type="submission" date="2013-11" db="EMBL/GenBank/DDBJ databases">
        <title>Draft genome sequence of Bacteroides uniformis (ATCC 8492).</title>
        <authorList>
            <person name="Sudarsanam P."/>
            <person name="Ley R."/>
            <person name="Guruge J."/>
            <person name="Turnbaugh P.J."/>
            <person name="Mahowald M."/>
            <person name="Liep D."/>
            <person name="Gordon J."/>
        </authorList>
    </citation>
    <scope>NUCLEOTIDE SEQUENCE</scope>
    <source>
        <strain evidence="1">ATCC 8492</strain>
    </source>
</reference>
<proteinExistence type="predicted"/>
<gene>
    <name evidence="1" type="ORF">BACUNI_02316</name>
</gene>
<organism evidence="1 2">
    <name type="scientific">Bacteroides uniformis (strain ATCC 8492 / DSM 6597 / CCUG 4942 / CIP 103695 / JCM 5828 / KCTC 5204 / NCTC 13054 / VPI 0061)</name>
    <dbReference type="NCBI Taxonomy" id="411479"/>
    <lineage>
        <taxon>Bacteria</taxon>
        <taxon>Pseudomonadati</taxon>
        <taxon>Bacteroidota</taxon>
        <taxon>Bacteroidia</taxon>
        <taxon>Bacteroidales</taxon>
        <taxon>Bacteroidaceae</taxon>
        <taxon>Bacteroides</taxon>
    </lineage>
</organism>
<dbReference type="AlphaFoldDB" id="A0ABC9NC26"/>
<accession>A0ABC9NC26</accession>
<sequence length="35" mass="4076">MFIGAYRVCPKVADVYAKVGDFYPKAWDRNPQGRR</sequence>
<evidence type="ECO:0000313" key="1">
    <source>
        <dbReference type="EMBL" id="EDO54308.1"/>
    </source>
</evidence>
<evidence type="ECO:0000313" key="2">
    <source>
        <dbReference type="Proteomes" id="UP000004110"/>
    </source>
</evidence>
<dbReference type="EMBL" id="AAYH02000043">
    <property type="protein sequence ID" value="EDO54308.1"/>
    <property type="molecule type" value="Genomic_DNA"/>
</dbReference>
<keyword evidence="2" id="KW-1185">Reference proteome</keyword>